<dbReference type="Proteomes" id="UP001549363">
    <property type="component" value="Unassembled WGS sequence"/>
</dbReference>
<proteinExistence type="predicted"/>
<gene>
    <name evidence="2" type="ORF">ABIA69_001483</name>
</gene>
<evidence type="ECO:0000256" key="1">
    <source>
        <dbReference type="SAM" id="Phobius"/>
    </source>
</evidence>
<feature type="transmembrane region" description="Helical" evidence="1">
    <location>
        <begin position="7"/>
        <end position="23"/>
    </location>
</feature>
<feature type="transmembrane region" description="Helical" evidence="1">
    <location>
        <begin position="29"/>
        <end position="48"/>
    </location>
</feature>
<evidence type="ECO:0000313" key="3">
    <source>
        <dbReference type="Proteomes" id="UP001549363"/>
    </source>
</evidence>
<protein>
    <submittedName>
        <fullName evidence="2">Membrane protein</fullName>
    </submittedName>
</protein>
<reference evidence="2 3" key="1">
    <citation type="submission" date="2024-06" db="EMBL/GenBank/DDBJ databases">
        <title>Sorghum-associated microbial communities from plants grown in Nebraska, USA.</title>
        <authorList>
            <person name="Schachtman D."/>
        </authorList>
    </citation>
    <scope>NUCLEOTIDE SEQUENCE [LARGE SCALE GENOMIC DNA]</scope>
    <source>
        <strain evidence="2 3">736</strain>
    </source>
</reference>
<comment type="caution">
    <text evidence="2">The sequence shown here is derived from an EMBL/GenBank/DDBJ whole genome shotgun (WGS) entry which is preliminary data.</text>
</comment>
<dbReference type="InterPro" id="IPR025356">
    <property type="entry name" value="DUF4260"/>
</dbReference>
<keyword evidence="3" id="KW-1185">Reference proteome</keyword>
<keyword evidence="1" id="KW-0812">Transmembrane</keyword>
<keyword evidence="1" id="KW-0472">Membrane</keyword>
<evidence type="ECO:0000313" key="2">
    <source>
        <dbReference type="EMBL" id="MET4560339.1"/>
    </source>
</evidence>
<dbReference type="Pfam" id="PF14079">
    <property type="entry name" value="DUF4260"/>
    <property type="match status" value="1"/>
</dbReference>
<sequence>MKLRKVIYLEYFIAFLLCIYFYWHFDFSMLLFILLLLVPDFSMLGYLFNTKIGALFYNIGHSLVLPAILLMIAFALNASLLLMLSIIWLSHIFLDRTLGYGLKYNEAFNKTHLQQIT</sequence>
<dbReference type="RefSeq" id="WP_054768494.1">
    <property type="nucleotide sequence ID" value="NZ_CP073713.1"/>
</dbReference>
<accession>A0ABV2PHC1</accession>
<organism evidence="2 3">
    <name type="scientific">Lysinibacillus parviboronicapiens</name>
    <dbReference type="NCBI Taxonomy" id="436516"/>
    <lineage>
        <taxon>Bacteria</taxon>
        <taxon>Bacillati</taxon>
        <taxon>Bacillota</taxon>
        <taxon>Bacilli</taxon>
        <taxon>Bacillales</taxon>
        <taxon>Bacillaceae</taxon>
        <taxon>Lysinibacillus</taxon>
    </lineage>
</organism>
<keyword evidence="1" id="KW-1133">Transmembrane helix</keyword>
<name>A0ABV2PHC1_9BACI</name>
<dbReference type="EMBL" id="JBEPSB010000004">
    <property type="protein sequence ID" value="MET4560339.1"/>
    <property type="molecule type" value="Genomic_DNA"/>
</dbReference>
<feature type="transmembrane region" description="Helical" evidence="1">
    <location>
        <begin position="68"/>
        <end position="94"/>
    </location>
</feature>